<feature type="repeat" description="WD" evidence="5">
    <location>
        <begin position="227"/>
        <end position="274"/>
    </location>
</feature>
<name>A0A139HV50_9PEZI</name>
<evidence type="ECO:0000256" key="4">
    <source>
        <dbReference type="ARBA" id="ARBA00023242"/>
    </source>
</evidence>
<organism evidence="6 7">
    <name type="scientific">Pseudocercospora eumusae</name>
    <dbReference type="NCBI Taxonomy" id="321146"/>
    <lineage>
        <taxon>Eukaryota</taxon>
        <taxon>Fungi</taxon>
        <taxon>Dikarya</taxon>
        <taxon>Ascomycota</taxon>
        <taxon>Pezizomycotina</taxon>
        <taxon>Dothideomycetes</taxon>
        <taxon>Dothideomycetidae</taxon>
        <taxon>Mycosphaerellales</taxon>
        <taxon>Mycosphaerellaceae</taxon>
        <taxon>Pseudocercospora</taxon>
    </lineage>
</organism>
<evidence type="ECO:0000256" key="5">
    <source>
        <dbReference type="PROSITE-ProRule" id="PRU00221"/>
    </source>
</evidence>
<dbReference type="EMBL" id="LFZN01000007">
    <property type="protein sequence ID" value="KXT06326.1"/>
    <property type="molecule type" value="Genomic_DNA"/>
</dbReference>
<dbReference type="PROSITE" id="PS50082">
    <property type="entry name" value="WD_REPEATS_2"/>
    <property type="match status" value="7"/>
</dbReference>
<dbReference type="InterPro" id="IPR020472">
    <property type="entry name" value="WD40_PAC1"/>
</dbReference>
<dbReference type="InterPro" id="IPR001632">
    <property type="entry name" value="WD40_G-protein_beta-like"/>
</dbReference>
<proteinExistence type="predicted"/>
<dbReference type="InterPro" id="IPR036322">
    <property type="entry name" value="WD40_repeat_dom_sf"/>
</dbReference>
<evidence type="ECO:0000256" key="1">
    <source>
        <dbReference type="ARBA" id="ARBA00004604"/>
    </source>
</evidence>
<evidence type="ECO:0000313" key="6">
    <source>
        <dbReference type="EMBL" id="KXT06326.1"/>
    </source>
</evidence>
<evidence type="ECO:0000256" key="3">
    <source>
        <dbReference type="ARBA" id="ARBA00022737"/>
    </source>
</evidence>
<dbReference type="SUPFAM" id="SSF50978">
    <property type="entry name" value="WD40 repeat-like"/>
    <property type="match status" value="1"/>
</dbReference>
<feature type="repeat" description="WD" evidence="5">
    <location>
        <begin position="182"/>
        <end position="225"/>
    </location>
</feature>
<dbReference type="PRINTS" id="PR00320">
    <property type="entry name" value="GPROTEINBRPT"/>
</dbReference>
<comment type="subcellular location">
    <subcellularLocation>
        <location evidence="1">Nucleus</location>
        <location evidence="1">Nucleolus</location>
    </subcellularLocation>
</comment>
<evidence type="ECO:0000256" key="2">
    <source>
        <dbReference type="ARBA" id="ARBA00022574"/>
    </source>
</evidence>
<evidence type="ECO:0000313" key="7">
    <source>
        <dbReference type="Proteomes" id="UP000070133"/>
    </source>
</evidence>
<dbReference type="Gene3D" id="2.130.10.10">
    <property type="entry name" value="YVTN repeat-like/Quinoprotein amine dehydrogenase"/>
    <property type="match status" value="1"/>
</dbReference>
<dbReference type="GO" id="GO:0005730">
    <property type="term" value="C:nucleolus"/>
    <property type="evidence" value="ECO:0007669"/>
    <property type="project" value="UniProtKB-SubCell"/>
</dbReference>
<dbReference type="PROSITE" id="PS00678">
    <property type="entry name" value="WD_REPEATS_1"/>
    <property type="match status" value="1"/>
</dbReference>
<dbReference type="InterPro" id="IPR001680">
    <property type="entry name" value="WD40_rpt"/>
</dbReference>
<gene>
    <name evidence="6" type="ORF">AC578_9171</name>
</gene>
<sequence length="516" mass="56296">MATVLPPPSKRQKTEAAAIAREQITIETPEIPHGTQRIQFRDADTGAPQGPVVSVSLKDLTPKNLSLLLNSLLGKTDPADRLPYRFYNPFEDGSGEFSQQDVIRRHLEGTHNTELSLDIPCRAEAVFKVKPVTRCSASISGHGASILCASFSPASSASLATGAGDSTARIWDCDTGTPRHTLKGHTGWVLVVAWSPDGGLLATGSGNKDNTLRIWDPKKGTPLGAPLKGHTKSIMSISWEPYHVREQGRPRLASASQDMTIRIWDAVSGHTDMALTGHKGDVTCVKWGGSGWIYSSSRDRTVKIWDAAKGTLVHNLTSHAHWVNHIALSTDFVLRTGYFDHTGSKGTPESVEGKRKKAKQRYDNALTTSGGTERLVTVSDDCTMFLWEPAKSTKPLQRMVGHQKTINHVAFSADGVYIASTGFDNHVKLWQAKDGKFLNTLRGHVGKVFQCAFSADSRLLVSGSEDSTLKVWDVRTGKLQENLPGHQARVFAVDWSPDGERVGSGGEDKAVRIWRH</sequence>
<accession>A0A139HV50</accession>
<dbReference type="Proteomes" id="UP000070133">
    <property type="component" value="Unassembled WGS sequence"/>
</dbReference>
<reference evidence="6 7" key="1">
    <citation type="submission" date="2015-07" db="EMBL/GenBank/DDBJ databases">
        <title>Comparative genomics of the Sigatoka disease complex on banana suggests a link between parallel evolutionary changes in Pseudocercospora fijiensis and Pseudocercospora eumusae and increased virulence on the banana host.</title>
        <authorList>
            <person name="Chang T.-C."/>
            <person name="Salvucci A."/>
            <person name="Crous P.W."/>
            <person name="Stergiopoulos I."/>
        </authorList>
    </citation>
    <scope>NUCLEOTIDE SEQUENCE [LARGE SCALE GENOMIC DNA]</scope>
    <source>
        <strain evidence="6 7">CBS 114824</strain>
    </source>
</reference>
<keyword evidence="2 5" id="KW-0853">WD repeat</keyword>
<feature type="repeat" description="WD" evidence="5">
    <location>
        <begin position="275"/>
        <end position="315"/>
    </location>
</feature>
<dbReference type="PRINTS" id="PR00319">
    <property type="entry name" value="GPROTEINB"/>
</dbReference>
<keyword evidence="7" id="KW-1185">Reference proteome</keyword>
<dbReference type="STRING" id="321146.A0A139HV50"/>
<dbReference type="CDD" id="cd00200">
    <property type="entry name" value="WD40"/>
    <property type="match status" value="1"/>
</dbReference>
<dbReference type="AlphaFoldDB" id="A0A139HV50"/>
<comment type="caution">
    <text evidence="6">The sequence shown here is derived from an EMBL/GenBank/DDBJ whole genome shotgun (WGS) entry which is preliminary data.</text>
</comment>
<dbReference type="PROSITE" id="PS50294">
    <property type="entry name" value="WD_REPEATS_REGION"/>
    <property type="match status" value="7"/>
</dbReference>
<dbReference type="InterPro" id="IPR015943">
    <property type="entry name" value="WD40/YVTN_repeat-like_dom_sf"/>
</dbReference>
<keyword evidence="3" id="KW-0677">Repeat</keyword>
<dbReference type="GO" id="GO:0000027">
    <property type="term" value="P:ribosomal large subunit assembly"/>
    <property type="evidence" value="ECO:0007669"/>
    <property type="project" value="TreeGrafter"/>
</dbReference>
<feature type="repeat" description="WD" evidence="5">
    <location>
        <begin position="483"/>
        <end position="516"/>
    </location>
</feature>
<feature type="repeat" description="WD" evidence="5">
    <location>
        <begin position="441"/>
        <end position="482"/>
    </location>
</feature>
<feature type="repeat" description="WD" evidence="5">
    <location>
        <begin position="139"/>
        <end position="181"/>
    </location>
</feature>
<protein>
    <submittedName>
        <fullName evidence="6">Uncharacterized protein</fullName>
    </submittedName>
</protein>
<dbReference type="PANTHER" id="PTHR19848:SF0">
    <property type="entry name" value="NOTCHLESS PROTEIN HOMOLOG 1"/>
    <property type="match status" value="1"/>
</dbReference>
<dbReference type="SMART" id="SM00320">
    <property type="entry name" value="WD40"/>
    <property type="match status" value="8"/>
</dbReference>
<dbReference type="Pfam" id="PF00400">
    <property type="entry name" value="WD40"/>
    <property type="match status" value="7"/>
</dbReference>
<dbReference type="InterPro" id="IPR019775">
    <property type="entry name" value="WD40_repeat_CS"/>
</dbReference>
<feature type="repeat" description="WD" evidence="5">
    <location>
        <begin position="399"/>
        <end position="440"/>
    </location>
</feature>
<dbReference type="PANTHER" id="PTHR19848">
    <property type="entry name" value="WD40 REPEAT PROTEIN"/>
    <property type="match status" value="1"/>
</dbReference>
<keyword evidence="4" id="KW-0539">Nucleus</keyword>
<dbReference type="OrthoDB" id="10267436at2759"/>